<dbReference type="AlphaFoldDB" id="A0A4S3JH40"/>
<reference evidence="1 2" key="1">
    <citation type="submission" date="2019-03" db="EMBL/GenBank/DDBJ databases">
        <title>The genome sequence of a newly discovered highly antifungal drug resistant Aspergillus species, Aspergillus tanneri NIH 1004.</title>
        <authorList>
            <person name="Mounaud S."/>
            <person name="Singh I."/>
            <person name="Joardar V."/>
            <person name="Pakala S."/>
            <person name="Pakala S."/>
            <person name="Venepally P."/>
            <person name="Hoover J."/>
            <person name="Nierman W."/>
            <person name="Chung J."/>
            <person name="Losada L."/>
        </authorList>
    </citation>
    <scope>NUCLEOTIDE SEQUENCE [LARGE SCALE GENOMIC DNA]</scope>
    <source>
        <strain evidence="1 2">NIH1004</strain>
    </source>
</reference>
<dbReference type="EMBL" id="SOSA01000203">
    <property type="protein sequence ID" value="THC94515.1"/>
    <property type="molecule type" value="Genomic_DNA"/>
</dbReference>
<dbReference type="STRING" id="1220188.A0A4S3JH40"/>
<comment type="caution">
    <text evidence="1">The sequence shown here is derived from an EMBL/GenBank/DDBJ whole genome shotgun (WGS) entry which is preliminary data.</text>
</comment>
<keyword evidence="2" id="KW-1185">Reference proteome</keyword>
<accession>A0A4S3JH40</accession>
<evidence type="ECO:0000313" key="2">
    <source>
        <dbReference type="Proteomes" id="UP000308092"/>
    </source>
</evidence>
<gene>
    <name evidence="1" type="ORF">EYZ11_005997</name>
</gene>
<evidence type="ECO:0000313" key="1">
    <source>
        <dbReference type="EMBL" id="THC94515.1"/>
    </source>
</evidence>
<name>A0A4S3JH40_9EURO</name>
<dbReference type="Proteomes" id="UP000308092">
    <property type="component" value="Unassembled WGS sequence"/>
</dbReference>
<organism evidence="1 2">
    <name type="scientific">Aspergillus tanneri</name>
    <dbReference type="NCBI Taxonomy" id="1220188"/>
    <lineage>
        <taxon>Eukaryota</taxon>
        <taxon>Fungi</taxon>
        <taxon>Dikarya</taxon>
        <taxon>Ascomycota</taxon>
        <taxon>Pezizomycotina</taxon>
        <taxon>Eurotiomycetes</taxon>
        <taxon>Eurotiomycetidae</taxon>
        <taxon>Eurotiales</taxon>
        <taxon>Aspergillaceae</taxon>
        <taxon>Aspergillus</taxon>
        <taxon>Aspergillus subgen. Circumdati</taxon>
    </lineage>
</organism>
<proteinExistence type="predicted"/>
<protein>
    <submittedName>
        <fullName evidence="1">Uncharacterized protein</fullName>
    </submittedName>
</protein>
<dbReference type="VEuPathDB" id="FungiDB:EYZ11_005997"/>
<sequence>MAAAITVARLDGVSIRTFEVSGFYSRIDLADPLLLDLMRDALNDVHELRAINSPTMLEFLKNLEDFVRKHAGSLRYLHLEDTWLLHEKINEDGIYLSMANAQSILDNLTRIWDAGILDEVTINRRPGGFYEAQVGSCN</sequence>